<proteinExistence type="predicted"/>
<accession>A0A1B0AW00</accession>
<evidence type="ECO:0000313" key="1">
    <source>
        <dbReference type="EnsemblMetazoa" id="GPPI010450-PA"/>
    </source>
</evidence>
<dbReference type="Proteomes" id="UP000092460">
    <property type="component" value="Unassembled WGS sequence"/>
</dbReference>
<sequence>MQEVLQGQSVQLMKEDELKEIELVKRSPEILMASLGQQRCHSLLPTLQRDKAPPKKYADAFIEREVKISESIETMAPLVQAIFLNQ</sequence>
<protein>
    <submittedName>
        <fullName evidence="1">Uncharacterized protein</fullName>
    </submittedName>
</protein>
<reference evidence="2" key="1">
    <citation type="submission" date="2015-01" db="EMBL/GenBank/DDBJ databases">
        <authorList>
            <person name="Aksoy S."/>
            <person name="Warren W."/>
            <person name="Wilson R.K."/>
        </authorList>
    </citation>
    <scope>NUCLEOTIDE SEQUENCE [LARGE SCALE GENOMIC DNA]</scope>
    <source>
        <strain evidence="2">IAEA</strain>
    </source>
</reference>
<dbReference type="EMBL" id="JXJN01004434">
    <property type="status" value="NOT_ANNOTATED_CDS"/>
    <property type="molecule type" value="Genomic_DNA"/>
</dbReference>
<dbReference type="VEuPathDB" id="VectorBase:GPPI010450"/>
<name>A0A1B0AW00_9MUSC</name>
<dbReference type="EnsemblMetazoa" id="GPPI010450-RA">
    <property type="protein sequence ID" value="GPPI010450-PA"/>
    <property type="gene ID" value="GPPI010450"/>
</dbReference>
<dbReference type="AlphaFoldDB" id="A0A1B0AW00"/>
<keyword evidence="2" id="KW-1185">Reference proteome</keyword>
<organism evidence="1 2">
    <name type="scientific">Glossina palpalis gambiensis</name>
    <dbReference type="NCBI Taxonomy" id="67801"/>
    <lineage>
        <taxon>Eukaryota</taxon>
        <taxon>Metazoa</taxon>
        <taxon>Ecdysozoa</taxon>
        <taxon>Arthropoda</taxon>
        <taxon>Hexapoda</taxon>
        <taxon>Insecta</taxon>
        <taxon>Pterygota</taxon>
        <taxon>Neoptera</taxon>
        <taxon>Endopterygota</taxon>
        <taxon>Diptera</taxon>
        <taxon>Brachycera</taxon>
        <taxon>Muscomorpha</taxon>
        <taxon>Hippoboscoidea</taxon>
        <taxon>Glossinidae</taxon>
        <taxon>Glossina</taxon>
    </lineage>
</organism>
<evidence type="ECO:0000313" key="2">
    <source>
        <dbReference type="Proteomes" id="UP000092460"/>
    </source>
</evidence>
<reference evidence="1" key="2">
    <citation type="submission" date="2020-05" db="UniProtKB">
        <authorList>
            <consortium name="EnsemblMetazoa"/>
        </authorList>
    </citation>
    <scope>IDENTIFICATION</scope>
    <source>
        <strain evidence="1">IAEA</strain>
    </source>
</reference>